<feature type="domain" description="Cellulose-binding Sde182 nucleoside hydrolase-like" evidence="2">
    <location>
        <begin position="48"/>
        <end position="290"/>
    </location>
</feature>
<dbReference type="InterPro" id="IPR036452">
    <property type="entry name" value="Ribo_hydro-like"/>
</dbReference>
<dbReference type="Gene3D" id="3.90.245.10">
    <property type="entry name" value="Ribonucleoside hydrolase-like"/>
    <property type="match status" value="2"/>
</dbReference>
<dbReference type="Gene3D" id="2.60.40.10">
    <property type="entry name" value="Immunoglobulins"/>
    <property type="match status" value="2"/>
</dbReference>
<evidence type="ECO:0000313" key="5">
    <source>
        <dbReference type="Proteomes" id="UP000317812"/>
    </source>
</evidence>
<organism evidence="4 5">
    <name type="scientific">Leclercia adecarboxylata</name>
    <dbReference type="NCBI Taxonomy" id="83655"/>
    <lineage>
        <taxon>Bacteria</taxon>
        <taxon>Pseudomonadati</taxon>
        <taxon>Pseudomonadota</taxon>
        <taxon>Gammaproteobacteria</taxon>
        <taxon>Enterobacterales</taxon>
        <taxon>Enterobacteriaceae</taxon>
        <taxon>Leclercia</taxon>
    </lineage>
</organism>
<dbReference type="AlphaFoldDB" id="A0AAP9IS45"/>
<reference evidence="4 5" key="1">
    <citation type="submission" date="2019-01" db="EMBL/GenBank/DDBJ databases">
        <title>Florfenicol resistance in Enterobacteriaceae and whole-genome sequence analysis of florfenicol-resistant Leclercia adecarboxylata strain R25.</title>
        <authorList>
            <person name="Bao Q."/>
            <person name="Ying Y."/>
        </authorList>
    </citation>
    <scope>NUCLEOTIDE SEQUENCE [LARGE SCALE GENOMIC DNA]</scope>
    <source>
        <strain evidence="4 5">R25</strain>
    </source>
</reference>
<keyword evidence="1" id="KW-0732">Signal</keyword>
<dbReference type="GO" id="GO:0016799">
    <property type="term" value="F:hydrolase activity, hydrolyzing N-glycosyl compounds"/>
    <property type="evidence" value="ECO:0007669"/>
    <property type="project" value="InterPro"/>
</dbReference>
<gene>
    <name evidence="4" type="ORF">ES815_22470</name>
</gene>
<dbReference type="SUPFAM" id="SSF53590">
    <property type="entry name" value="Nucleoside hydrolase"/>
    <property type="match status" value="2"/>
</dbReference>
<name>A0AAP9IS45_9ENTR</name>
<feature type="domain" description="Cellulose-binding Sde182 C-terminal" evidence="3">
    <location>
        <begin position="823"/>
        <end position="913"/>
    </location>
</feature>
<dbReference type="Proteomes" id="UP000317812">
    <property type="component" value="Chromosome"/>
</dbReference>
<dbReference type="InterPro" id="IPR013783">
    <property type="entry name" value="Ig-like_fold"/>
</dbReference>
<dbReference type="InterPro" id="IPR048527">
    <property type="entry name" value="Sde182_C"/>
</dbReference>
<evidence type="ECO:0000313" key="4">
    <source>
        <dbReference type="EMBL" id="QDK20924.1"/>
    </source>
</evidence>
<proteinExistence type="predicted"/>
<dbReference type="Pfam" id="PF21027">
    <property type="entry name" value="Sde0182_C"/>
    <property type="match status" value="1"/>
</dbReference>
<dbReference type="Pfam" id="PF07632">
    <property type="entry name" value="Sde182_NH-like"/>
    <property type="match status" value="2"/>
</dbReference>
<feature type="domain" description="Cellulose-binding Sde182 nucleoside hydrolase-like" evidence="2">
    <location>
        <begin position="467"/>
        <end position="734"/>
    </location>
</feature>
<evidence type="ECO:0000259" key="3">
    <source>
        <dbReference type="Pfam" id="PF21027"/>
    </source>
</evidence>
<protein>
    <submittedName>
        <fullName evidence="4">DUF1593 domain-containing protein</fullName>
    </submittedName>
</protein>
<dbReference type="InterPro" id="IPR011483">
    <property type="entry name" value="Sde182_NH-like"/>
</dbReference>
<dbReference type="RefSeq" id="WP_142489780.1">
    <property type="nucleotide sequence ID" value="NZ_CP035382.1"/>
</dbReference>
<dbReference type="EMBL" id="CP035382">
    <property type="protein sequence ID" value="QDK20924.1"/>
    <property type="molecule type" value="Genomic_DNA"/>
</dbReference>
<evidence type="ECO:0000259" key="2">
    <source>
        <dbReference type="Pfam" id="PF07632"/>
    </source>
</evidence>
<feature type="chain" id="PRO_5042848046" evidence="1">
    <location>
        <begin position="35"/>
        <end position="915"/>
    </location>
</feature>
<feature type="signal peptide" evidence="1">
    <location>
        <begin position="1"/>
        <end position="34"/>
    </location>
</feature>
<evidence type="ECO:0000256" key="1">
    <source>
        <dbReference type="SAM" id="SignalP"/>
    </source>
</evidence>
<sequence length="915" mass="101372">MAALKLKTKGRRIFMSLVMPLMVVVYDAHGQASAAVGSSASIVTPKPRVIVSTDIGGTDFDDYQSLVHLLMYADAMQLEGLISSPWGPVRNRVTEILKTIDRYAQDYPNLKTWSADYPTPDYLRSITRQGGMDSAPPDGFSQPTDGSKLIIEAAKRPDPRPLWILVWGGIDDLAQALHDDPTIKQKIRVYYIGGPNKKWSTSAYNYIVRHHPDLHIIENNATYRGWFTGGDQRNGVDGATFVAKHLKGHGALGDFFNAYGDGQLKMGDTPSVAYVLGPNPEEPTQESKGGGRFVRAWDRPMYSFNATPTAADVVETYGLVELIVHPDGRAPAGTKAELVVPTSASASDRFPGFAAADGSWHFRFVSKASQTWKYTIASNWPSLADPIGGSFTSVPPAASRATQPSARYPNWWTDNPDPALSEDVAPFGPQHGIKTINQWRATYLADFAARADRLLPSSSAAKEAKQRLFVLTDIGDDPDDQMSMVRLMTYANQMNIEGLVATSTGKNKDQVEPERIVAIVKGYGQVRDNLERHEPGFPSAEALLKTVAQGLPIHNMAAVGEGKDSTGSELLIKAVDRQDDRPLWVAVWGGPNVLAQALWKVRHTRTAEQLEQFVAKLRVYAISDQDDSGPWIRKEFPSLFYIVSPGQNAGGGFHYATWIGIGGDYFHGRFAGADYQLVTNEWLDKNVRSKGPLGAEYPRWKFMMEGDTPSFLNLINNGLSDPEHPEWGGWGGRYELYTPHKERWFMAQETRPIWTNTQDEVLGFDNRWHTTNHATIWRWRGAYQNDFAARMDWTVKPYSEANHPPVPKLDHPATLTVKKGERVQLSAVGSSDPDGDALSYEWFAYAEAGTRVLSNAATGIMLDIKNADQPKAWFDVTDARVMPPGTGTMHIILAVTDHGTPRLTRYKRVIVNVEP</sequence>
<accession>A0AAP9IS45</accession>